<comment type="caution">
    <text evidence="5">The sequence shown here is derived from an EMBL/GenBank/DDBJ whole genome shotgun (WGS) entry which is preliminary data.</text>
</comment>
<dbReference type="InterPro" id="IPR011990">
    <property type="entry name" value="TPR-like_helical_dom_sf"/>
</dbReference>
<keyword evidence="1" id="KW-0677">Repeat</keyword>
<evidence type="ECO:0000256" key="2">
    <source>
        <dbReference type="ARBA" id="ARBA00022803"/>
    </source>
</evidence>
<evidence type="ECO:0000256" key="1">
    <source>
        <dbReference type="ARBA" id="ARBA00022737"/>
    </source>
</evidence>
<dbReference type="InterPro" id="IPR003540">
    <property type="entry name" value="ADP-ribosyltransferase"/>
</dbReference>
<evidence type="ECO:0000313" key="6">
    <source>
        <dbReference type="Proteomes" id="UP000663838"/>
    </source>
</evidence>
<dbReference type="SUPFAM" id="SSF56399">
    <property type="entry name" value="ADP-ribosylation"/>
    <property type="match status" value="1"/>
</dbReference>
<name>A0A821IAR6_9BILA</name>
<gene>
    <name evidence="5" type="ORF">TOA249_LOCUS16949</name>
</gene>
<dbReference type="PROSITE" id="PS50005">
    <property type="entry name" value="TPR"/>
    <property type="match status" value="3"/>
</dbReference>
<reference evidence="5" key="1">
    <citation type="submission" date="2021-02" db="EMBL/GenBank/DDBJ databases">
        <authorList>
            <person name="Nowell W R."/>
        </authorList>
    </citation>
    <scope>NUCLEOTIDE SEQUENCE</scope>
</reference>
<sequence length="695" mass="80078">MASLMRVLWLSSDATSNMPKQLRKIIPDLSTHSNLDDCVDNICSISSIPNSIILVVSSSFSKQTAELIDYLPQLRAIYIYCCDTSEYVTWAAQYSKIGFDRVLNQENDLIMRLTSELQETTIPISSSSMNSNETQMARKDERVVSGLFARSLENNSTRDLTEEKMTFIWLQILTNVLIYMPKLEEDAQNEMIVLCRQENKNDQTQLKLIEEFSNEYKLSEAIRCDVYRQINDLFTPIIDKLRSFRVYRGQNMSISELETLRGNVGGVISTNSFVSTSREENDALCFIQGAVPEPGFAIVLFEMAIDTRIAKIADTPFANIQDHSYTPDEEEILLSMGTIFRIDSIEREQLDASNIWRIKTTMCTINDDPQIKMLIDYAKNSICSRETMTFFTYGKFLAYMSRYDSSVVYYLQLLNQLPPYHIDLPTIHNDLAYAYRESKCFSDALKHFNIAIALKEKQISRDDVTLAETYSDLGWLLTAMNNLTKSLKLHQKAIAIRGKYLGDNHIDTAMSYECLSIYYLKINDFDVALFYLQEALTIRQRCLPALHPYLAMSYSSFGAYFNIRKDHVEALKMYEQAISIYKNSMPPTHSILAETYISLGDTYLITNQLEKAIKHLKSALIIYRKSNFRNQAIVHKILGFAYYKLRDYKQAFVSYENALQLAREEKNNTLATSVENSIRNLHVRELAEFQNYNIM</sequence>
<protein>
    <recommendedName>
        <fullName evidence="4">ADP ribosyltransferase domain-containing protein</fullName>
    </recommendedName>
</protein>
<dbReference type="Proteomes" id="UP000663838">
    <property type="component" value="Unassembled WGS sequence"/>
</dbReference>
<dbReference type="PANTHER" id="PTHR45641:SF19">
    <property type="entry name" value="NEPHROCYSTIN-3"/>
    <property type="match status" value="1"/>
</dbReference>
<dbReference type="EMBL" id="CAJOBS010001185">
    <property type="protein sequence ID" value="CAF4699312.1"/>
    <property type="molecule type" value="Genomic_DNA"/>
</dbReference>
<dbReference type="GO" id="GO:0005576">
    <property type="term" value="C:extracellular region"/>
    <property type="evidence" value="ECO:0007669"/>
    <property type="project" value="InterPro"/>
</dbReference>
<organism evidence="5 6">
    <name type="scientific">Rotaria socialis</name>
    <dbReference type="NCBI Taxonomy" id="392032"/>
    <lineage>
        <taxon>Eukaryota</taxon>
        <taxon>Metazoa</taxon>
        <taxon>Spiralia</taxon>
        <taxon>Gnathifera</taxon>
        <taxon>Rotifera</taxon>
        <taxon>Eurotatoria</taxon>
        <taxon>Bdelloidea</taxon>
        <taxon>Philodinida</taxon>
        <taxon>Philodinidae</taxon>
        <taxon>Rotaria</taxon>
    </lineage>
</organism>
<feature type="domain" description="ADP ribosyltransferase" evidence="4">
    <location>
        <begin position="200"/>
        <end position="352"/>
    </location>
</feature>
<feature type="repeat" description="TPR" evidence="3">
    <location>
        <begin position="551"/>
        <end position="584"/>
    </location>
</feature>
<proteinExistence type="predicted"/>
<evidence type="ECO:0000313" key="5">
    <source>
        <dbReference type="EMBL" id="CAF4699312.1"/>
    </source>
</evidence>
<feature type="repeat" description="TPR" evidence="3">
    <location>
        <begin position="593"/>
        <end position="626"/>
    </location>
</feature>
<dbReference type="Pfam" id="PF03496">
    <property type="entry name" value="ADPrib_exo_Tox"/>
    <property type="match status" value="1"/>
</dbReference>
<dbReference type="InterPro" id="IPR019734">
    <property type="entry name" value="TPR_rpt"/>
</dbReference>
<keyword evidence="2 3" id="KW-0802">TPR repeat</keyword>
<dbReference type="AlphaFoldDB" id="A0A821IAR6"/>
<dbReference type="PANTHER" id="PTHR45641">
    <property type="entry name" value="TETRATRICOPEPTIDE REPEAT PROTEIN (AFU_ORTHOLOGUE AFUA_6G03870)"/>
    <property type="match status" value="1"/>
</dbReference>
<evidence type="ECO:0000259" key="4">
    <source>
        <dbReference type="Pfam" id="PF03496"/>
    </source>
</evidence>
<dbReference type="SMART" id="SM00028">
    <property type="entry name" value="TPR"/>
    <property type="match status" value="6"/>
</dbReference>
<dbReference type="Pfam" id="PF13424">
    <property type="entry name" value="TPR_12"/>
    <property type="match status" value="2"/>
</dbReference>
<feature type="repeat" description="TPR" evidence="3">
    <location>
        <begin position="632"/>
        <end position="665"/>
    </location>
</feature>
<dbReference type="Gene3D" id="1.25.40.10">
    <property type="entry name" value="Tetratricopeptide repeat domain"/>
    <property type="match status" value="3"/>
</dbReference>
<dbReference type="SUPFAM" id="SSF81901">
    <property type="entry name" value="HCP-like"/>
    <property type="match status" value="1"/>
</dbReference>
<dbReference type="Gene3D" id="3.90.176.10">
    <property type="entry name" value="Toxin ADP-ribosyltransferase, Chain A, domain 1"/>
    <property type="match status" value="1"/>
</dbReference>
<accession>A0A821IAR6</accession>
<evidence type="ECO:0000256" key="3">
    <source>
        <dbReference type="PROSITE-ProRule" id="PRU00339"/>
    </source>
</evidence>